<organism evidence="1 2">
    <name type="scientific">Acanthoscelides obtectus</name>
    <name type="common">Bean weevil</name>
    <name type="synonym">Bruchus obtectus</name>
    <dbReference type="NCBI Taxonomy" id="200917"/>
    <lineage>
        <taxon>Eukaryota</taxon>
        <taxon>Metazoa</taxon>
        <taxon>Ecdysozoa</taxon>
        <taxon>Arthropoda</taxon>
        <taxon>Hexapoda</taxon>
        <taxon>Insecta</taxon>
        <taxon>Pterygota</taxon>
        <taxon>Neoptera</taxon>
        <taxon>Endopterygota</taxon>
        <taxon>Coleoptera</taxon>
        <taxon>Polyphaga</taxon>
        <taxon>Cucujiformia</taxon>
        <taxon>Chrysomeloidea</taxon>
        <taxon>Chrysomelidae</taxon>
        <taxon>Bruchinae</taxon>
        <taxon>Bruchini</taxon>
        <taxon>Acanthoscelides</taxon>
    </lineage>
</organism>
<dbReference type="OrthoDB" id="6147983at2759"/>
<keyword evidence="2" id="KW-1185">Reference proteome</keyword>
<comment type="caution">
    <text evidence="1">The sequence shown here is derived from an EMBL/GenBank/DDBJ whole genome shotgun (WGS) entry which is preliminary data.</text>
</comment>
<evidence type="ECO:0000313" key="2">
    <source>
        <dbReference type="Proteomes" id="UP001152888"/>
    </source>
</evidence>
<protein>
    <submittedName>
        <fullName evidence="1">Uncharacterized protein</fullName>
    </submittedName>
</protein>
<sequence length="68" mass="7510">MNLQTFCVYMEPSYRSYAYSGSNAGPTLMGDIRNQESDNSVSTRDKNFGLVGIALALCLTCNGQKEMF</sequence>
<dbReference type="Proteomes" id="UP001152888">
    <property type="component" value="Unassembled WGS sequence"/>
</dbReference>
<dbReference type="EMBL" id="CAKOFQ010006941">
    <property type="protein sequence ID" value="CAH1983580.1"/>
    <property type="molecule type" value="Genomic_DNA"/>
</dbReference>
<evidence type="ECO:0000313" key="1">
    <source>
        <dbReference type="EMBL" id="CAH1983580.1"/>
    </source>
</evidence>
<name>A0A9P0KV44_ACAOB</name>
<proteinExistence type="predicted"/>
<reference evidence="1" key="1">
    <citation type="submission" date="2022-03" db="EMBL/GenBank/DDBJ databases">
        <authorList>
            <person name="Sayadi A."/>
        </authorList>
    </citation>
    <scope>NUCLEOTIDE SEQUENCE</scope>
</reference>
<dbReference type="AlphaFoldDB" id="A0A9P0KV44"/>
<accession>A0A9P0KV44</accession>
<gene>
    <name evidence="1" type="ORF">ACAOBT_LOCUS15618</name>
</gene>